<dbReference type="Proteomes" id="UP000298050">
    <property type="component" value="Unassembled WGS sequence"/>
</dbReference>
<dbReference type="GO" id="GO:0022857">
    <property type="term" value="F:transmembrane transporter activity"/>
    <property type="evidence" value="ECO:0007669"/>
    <property type="project" value="UniProtKB-UniRule"/>
</dbReference>
<evidence type="ECO:0000256" key="3">
    <source>
        <dbReference type="ARBA" id="ARBA00022475"/>
    </source>
</evidence>
<dbReference type="OrthoDB" id="2085311at2"/>
<name>A0A4Z0LX89_9GAMM</name>
<accession>A0A4Z0LX89</accession>
<feature type="transmembrane region" description="Helical" evidence="9">
    <location>
        <begin position="109"/>
        <end position="129"/>
    </location>
</feature>
<dbReference type="Pfam" id="PF04290">
    <property type="entry name" value="DctQ"/>
    <property type="match status" value="1"/>
</dbReference>
<keyword evidence="4 9" id="KW-0997">Cell inner membrane</keyword>
<sequence>MAALVVNILWQVTSRFALNDPSSYTEEIARFLLIWIGLLGGCYAYRHNSHLGLDLLTQKLSPAAQRLAALLIDTVTIAFAALVLGYGGGQLVWLTLELQQTSAALGIPMGYVYSVLPLSGALMVFYCLALRDRTRAPEQGS</sequence>
<reference evidence="11 12" key="1">
    <citation type="submission" date="2019-04" db="EMBL/GenBank/DDBJ databases">
        <title>Taxonomy of novel Haliea sp. from mangrove soil of West Coast of India.</title>
        <authorList>
            <person name="Verma A."/>
            <person name="Kumar P."/>
            <person name="Krishnamurthi S."/>
        </authorList>
    </citation>
    <scope>NUCLEOTIDE SEQUENCE [LARGE SCALE GENOMIC DNA]</scope>
    <source>
        <strain evidence="11 12">SAOS-164</strain>
    </source>
</reference>
<keyword evidence="3" id="KW-1003">Cell membrane</keyword>
<keyword evidence="2 9" id="KW-0813">Transport</keyword>
<keyword evidence="5 9" id="KW-0812">Transmembrane</keyword>
<dbReference type="GO" id="GO:0005886">
    <property type="term" value="C:plasma membrane"/>
    <property type="evidence" value="ECO:0007669"/>
    <property type="project" value="UniProtKB-SubCell"/>
</dbReference>
<evidence type="ECO:0000259" key="10">
    <source>
        <dbReference type="Pfam" id="PF04290"/>
    </source>
</evidence>
<evidence type="ECO:0000256" key="9">
    <source>
        <dbReference type="RuleBase" id="RU369079"/>
    </source>
</evidence>
<evidence type="ECO:0000256" key="8">
    <source>
        <dbReference type="ARBA" id="ARBA00038436"/>
    </source>
</evidence>
<gene>
    <name evidence="11" type="ORF">E4634_16600</name>
</gene>
<comment type="function">
    <text evidence="9">Part of the tripartite ATP-independent periplasmic (TRAP) transport system.</text>
</comment>
<comment type="caution">
    <text evidence="11">The sequence shown here is derived from an EMBL/GenBank/DDBJ whole genome shotgun (WGS) entry which is preliminary data.</text>
</comment>
<evidence type="ECO:0000313" key="12">
    <source>
        <dbReference type="Proteomes" id="UP000298050"/>
    </source>
</evidence>
<feature type="domain" description="Tripartite ATP-independent periplasmic transporters DctQ component" evidence="10">
    <location>
        <begin position="5"/>
        <end position="129"/>
    </location>
</feature>
<protein>
    <recommendedName>
        <fullName evidence="9">TRAP transporter small permease protein</fullName>
    </recommendedName>
</protein>
<dbReference type="GO" id="GO:0015740">
    <property type="term" value="P:C4-dicarboxylate transport"/>
    <property type="evidence" value="ECO:0007669"/>
    <property type="project" value="TreeGrafter"/>
</dbReference>
<comment type="caution">
    <text evidence="9">Lacks conserved residue(s) required for the propagation of feature annotation.</text>
</comment>
<dbReference type="InterPro" id="IPR055348">
    <property type="entry name" value="DctQ"/>
</dbReference>
<comment type="subcellular location">
    <subcellularLocation>
        <location evidence="1 9">Cell inner membrane</location>
        <topology evidence="1 9">Multi-pass membrane protein</topology>
    </subcellularLocation>
</comment>
<organism evidence="11 12">
    <name type="scientific">Mangrovimicrobium sediminis</name>
    <dbReference type="NCBI Taxonomy" id="2562682"/>
    <lineage>
        <taxon>Bacteria</taxon>
        <taxon>Pseudomonadati</taxon>
        <taxon>Pseudomonadota</taxon>
        <taxon>Gammaproteobacteria</taxon>
        <taxon>Cellvibrionales</taxon>
        <taxon>Halieaceae</taxon>
        <taxon>Mangrovimicrobium</taxon>
    </lineage>
</organism>
<dbReference type="InterPro" id="IPR007387">
    <property type="entry name" value="TRAP_DctQ"/>
</dbReference>
<evidence type="ECO:0000256" key="2">
    <source>
        <dbReference type="ARBA" id="ARBA00022448"/>
    </source>
</evidence>
<dbReference type="PANTHER" id="PTHR35011">
    <property type="entry name" value="2,3-DIKETO-L-GULONATE TRAP TRANSPORTER SMALL PERMEASE PROTEIN YIAM"/>
    <property type="match status" value="1"/>
</dbReference>
<keyword evidence="7 9" id="KW-0472">Membrane</keyword>
<evidence type="ECO:0000313" key="11">
    <source>
        <dbReference type="EMBL" id="TGD71952.1"/>
    </source>
</evidence>
<evidence type="ECO:0000256" key="5">
    <source>
        <dbReference type="ARBA" id="ARBA00022692"/>
    </source>
</evidence>
<keyword evidence="12" id="KW-1185">Reference proteome</keyword>
<feature type="transmembrane region" description="Helical" evidence="9">
    <location>
        <begin position="67"/>
        <end position="89"/>
    </location>
</feature>
<evidence type="ECO:0000256" key="4">
    <source>
        <dbReference type="ARBA" id="ARBA00022519"/>
    </source>
</evidence>
<dbReference type="PANTHER" id="PTHR35011:SF2">
    <property type="entry name" value="2,3-DIKETO-L-GULONATE TRAP TRANSPORTER SMALL PERMEASE PROTEIN YIAM"/>
    <property type="match status" value="1"/>
</dbReference>
<dbReference type="EMBL" id="SRLE01000012">
    <property type="protein sequence ID" value="TGD71952.1"/>
    <property type="molecule type" value="Genomic_DNA"/>
</dbReference>
<keyword evidence="6 9" id="KW-1133">Transmembrane helix</keyword>
<comment type="similarity">
    <text evidence="8 9">Belongs to the TRAP transporter small permease family.</text>
</comment>
<evidence type="ECO:0000256" key="1">
    <source>
        <dbReference type="ARBA" id="ARBA00004429"/>
    </source>
</evidence>
<comment type="subunit">
    <text evidence="9">The complex comprises the extracytoplasmic solute receptor protein and the two transmembrane proteins.</text>
</comment>
<proteinExistence type="inferred from homology"/>
<feature type="transmembrane region" description="Helical" evidence="9">
    <location>
        <begin position="28"/>
        <end position="46"/>
    </location>
</feature>
<evidence type="ECO:0000256" key="7">
    <source>
        <dbReference type="ARBA" id="ARBA00023136"/>
    </source>
</evidence>
<dbReference type="AlphaFoldDB" id="A0A4Z0LX89"/>
<evidence type="ECO:0000256" key="6">
    <source>
        <dbReference type="ARBA" id="ARBA00022989"/>
    </source>
</evidence>